<dbReference type="EMBL" id="JADCNL010000001">
    <property type="protein sequence ID" value="KAG0496821.1"/>
    <property type="molecule type" value="Genomic_DNA"/>
</dbReference>
<keyword evidence="1" id="KW-0813">Transport</keyword>
<dbReference type="PROSITE" id="PS00194">
    <property type="entry name" value="THIOREDOXIN_1"/>
    <property type="match status" value="1"/>
</dbReference>
<dbReference type="AlphaFoldDB" id="A0A835RR83"/>
<dbReference type="PANTHER" id="PTHR45663">
    <property type="entry name" value="GEO12009P1"/>
    <property type="match status" value="1"/>
</dbReference>
<evidence type="ECO:0000256" key="3">
    <source>
        <dbReference type="ARBA" id="ARBA00022982"/>
    </source>
</evidence>
<dbReference type="Pfam" id="PF00085">
    <property type="entry name" value="Thioredoxin"/>
    <property type="match status" value="1"/>
</dbReference>
<dbReference type="GO" id="GO:0005737">
    <property type="term" value="C:cytoplasm"/>
    <property type="evidence" value="ECO:0007669"/>
    <property type="project" value="TreeGrafter"/>
</dbReference>
<dbReference type="GO" id="GO:0015035">
    <property type="term" value="F:protein-disulfide reductase activity"/>
    <property type="evidence" value="ECO:0007669"/>
    <property type="project" value="InterPro"/>
</dbReference>
<reference evidence="7 8" key="1">
    <citation type="journal article" date="2020" name="Nat. Food">
        <title>A phased Vanilla planifolia genome enables genetic improvement of flavour and production.</title>
        <authorList>
            <person name="Hasing T."/>
            <person name="Tang H."/>
            <person name="Brym M."/>
            <person name="Khazi F."/>
            <person name="Huang T."/>
            <person name="Chambers A.H."/>
        </authorList>
    </citation>
    <scope>NUCLEOTIDE SEQUENCE [LARGE SCALE GENOMIC DNA]</scope>
    <source>
        <tissue evidence="7">Leaf</tissue>
    </source>
</reference>
<name>A0A835RR83_VANPL</name>
<dbReference type="CDD" id="cd02947">
    <property type="entry name" value="TRX_family"/>
    <property type="match status" value="1"/>
</dbReference>
<evidence type="ECO:0000259" key="6">
    <source>
        <dbReference type="PROSITE" id="PS51352"/>
    </source>
</evidence>
<dbReference type="OrthoDB" id="1736558at2759"/>
<dbReference type="NCBIfam" id="TIGR01068">
    <property type="entry name" value="thioredoxin"/>
    <property type="match status" value="1"/>
</dbReference>
<sequence length="220" mass="24138">MPCEVGAPEASQNRLQYSAILDPHQMSALVLGSTATPRADSVAAACSASSEVRIVLLPVAAGYGRLGSLPHFRGLRASARHGNLSSALMLAHCTKSDHRSRVACETQGKTIAAVVPDVTQETWKSLVLDCDKPVLVEFWASWCEPCRLIDPVVNKLSVTYDGMIRCFKLNTDENPDITTQYEIRSIPTFVMFKNGEKMEKVIGAVPETALVRFIEEFLDR</sequence>
<gene>
    <name evidence="7" type="ORF">HPP92_001512</name>
</gene>
<dbReference type="InterPro" id="IPR005746">
    <property type="entry name" value="Thioredoxin"/>
</dbReference>
<dbReference type="PANTHER" id="PTHR45663:SF11">
    <property type="entry name" value="GEO12009P1"/>
    <property type="match status" value="1"/>
</dbReference>
<evidence type="ECO:0000313" key="8">
    <source>
        <dbReference type="Proteomes" id="UP000636800"/>
    </source>
</evidence>
<keyword evidence="5" id="KW-0676">Redox-active center</keyword>
<keyword evidence="2" id="KW-0809">Transit peptide</keyword>
<dbReference type="SUPFAM" id="SSF52833">
    <property type="entry name" value="Thioredoxin-like"/>
    <property type="match status" value="1"/>
</dbReference>
<protein>
    <recommendedName>
        <fullName evidence="6">Thioredoxin domain-containing protein</fullName>
    </recommendedName>
</protein>
<keyword evidence="3" id="KW-0249">Electron transport</keyword>
<proteinExistence type="predicted"/>
<organism evidence="7 8">
    <name type="scientific">Vanilla planifolia</name>
    <name type="common">Vanilla</name>
    <dbReference type="NCBI Taxonomy" id="51239"/>
    <lineage>
        <taxon>Eukaryota</taxon>
        <taxon>Viridiplantae</taxon>
        <taxon>Streptophyta</taxon>
        <taxon>Embryophyta</taxon>
        <taxon>Tracheophyta</taxon>
        <taxon>Spermatophyta</taxon>
        <taxon>Magnoliopsida</taxon>
        <taxon>Liliopsida</taxon>
        <taxon>Asparagales</taxon>
        <taxon>Orchidaceae</taxon>
        <taxon>Vanilloideae</taxon>
        <taxon>Vanilleae</taxon>
        <taxon>Vanilla</taxon>
    </lineage>
</organism>
<evidence type="ECO:0000256" key="5">
    <source>
        <dbReference type="ARBA" id="ARBA00023284"/>
    </source>
</evidence>
<keyword evidence="8" id="KW-1185">Reference proteome</keyword>
<dbReference type="FunFam" id="3.40.30.10:FF:000001">
    <property type="entry name" value="Thioredoxin"/>
    <property type="match status" value="1"/>
</dbReference>
<evidence type="ECO:0000256" key="1">
    <source>
        <dbReference type="ARBA" id="ARBA00022448"/>
    </source>
</evidence>
<dbReference type="InterPro" id="IPR013766">
    <property type="entry name" value="Thioredoxin_domain"/>
</dbReference>
<dbReference type="InterPro" id="IPR036249">
    <property type="entry name" value="Thioredoxin-like_sf"/>
</dbReference>
<dbReference type="PRINTS" id="PR00421">
    <property type="entry name" value="THIOREDOXIN"/>
</dbReference>
<feature type="domain" description="Thioredoxin" evidence="6">
    <location>
        <begin position="109"/>
        <end position="219"/>
    </location>
</feature>
<evidence type="ECO:0000256" key="4">
    <source>
        <dbReference type="ARBA" id="ARBA00023157"/>
    </source>
</evidence>
<dbReference type="Proteomes" id="UP000636800">
    <property type="component" value="Chromosome 1"/>
</dbReference>
<evidence type="ECO:0000313" key="7">
    <source>
        <dbReference type="EMBL" id="KAG0496821.1"/>
    </source>
</evidence>
<dbReference type="Gene3D" id="3.40.30.10">
    <property type="entry name" value="Glutaredoxin"/>
    <property type="match status" value="1"/>
</dbReference>
<evidence type="ECO:0000256" key="2">
    <source>
        <dbReference type="ARBA" id="ARBA00022946"/>
    </source>
</evidence>
<comment type="caution">
    <text evidence="7">The sequence shown here is derived from an EMBL/GenBank/DDBJ whole genome shotgun (WGS) entry which is preliminary data.</text>
</comment>
<accession>A0A835RR83</accession>
<keyword evidence="4" id="KW-1015">Disulfide bond</keyword>
<dbReference type="PROSITE" id="PS51352">
    <property type="entry name" value="THIOREDOXIN_2"/>
    <property type="match status" value="1"/>
</dbReference>
<dbReference type="InterPro" id="IPR017937">
    <property type="entry name" value="Thioredoxin_CS"/>
</dbReference>